<feature type="region of interest" description="Disordered" evidence="1">
    <location>
        <begin position="260"/>
        <end position="291"/>
    </location>
</feature>
<dbReference type="OrthoDB" id="2433477at2759"/>
<comment type="caution">
    <text evidence="2">The sequence shown here is derived from an EMBL/GenBank/DDBJ whole genome shotgun (WGS) entry which is preliminary data.</text>
</comment>
<evidence type="ECO:0000313" key="2">
    <source>
        <dbReference type="EMBL" id="CAG8546185.1"/>
    </source>
</evidence>
<dbReference type="AlphaFoldDB" id="A0A9N9AV60"/>
<evidence type="ECO:0000256" key="1">
    <source>
        <dbReference type="SAM" id="MobiDB-lite"/>
    </source>
</evidence>
<dbReference type="EMBL" id="CAJVPK010000752">
    <property type="protein sequence ID" value="CAG8546185.1"/>
    <property type="molecule type" value="Genomic_DNA"/>
</dbReference>
<accession>A0A9N9AV60</accession>
<proteinExistence type="predicted"/>
<name>A0A9N9AV60_9GLOM</name>
<keyword evidence="3" id="KW-1185">Reference proteome</keyword>
<organism evidence="2 3">
    <name type="scientific">Diversispora eburnea</name>
    <dbReference type="NCBI Taxonomy" id="1213867"/>
    <lineage>
        <taxon>Eukaryota</taxon>
        <taxon>Fungi</taxon>
        <taxon>Fungi incertae sedis</taxon>
        <taxon>Mucoromycota</taxon>
        <taxon>Glomeromycotina</taxon>
        <taxon>Glomeromycetes</taxon>
        <taxon>Diversisporales</taxon>
        <taxon>Diversisporaceae</taxon>
        <taxon>Diversispora</taxon>
    </lineage>
</organism>
<feature type="compositionally biased region" description="Basic and acidic residues" evidence="1">
    <location>
        <begin position="282"/>
        <end position="291"/>
    </location>
</feature>
<gene>
    <name evidence="2" type="ORF">DEBURN_LOCUS6866</name>
</gene>
<reference evidence="2" key="1">
    <citation type="submission" date="2021-06" db="EMBL/GenBank/DDBJ databases">
        <authorList>
            <person name="Kallberg Y."/>
            <person name="Tangrot J."/>
            <person name="Rosling A."/>
        </authorList>
    </citation>
    <scope>NUCLEOTIDE SEQUENCE</scope>
    <source>
        <strain evidence="2">AZ414A</strain>
    </source>
</reference>
<protein>
    <submittedName>
        <fullName evidence="2">3855_t:CDS:1</fullName>
    </submittedName>
</protein>
<evidence type="ECO:0000313" key="3">
    <source>
        <dbReference type="Proteomes" id="UP000789706"/>
    </source>
</evidence>
<dbReference type="Proteomes" id="UP000789706">
    <property type="component" value="Unassembled WGS sequence"/>
</dbReference>
<sequence length="291" mass="33178">MPYYTDTIVRIKCVRKTEKNDSNLIIVWAIGTYPVERDDNEIEMVLFVLINFGDRDSEIQAVFDKDGFYSVGDKIMTVFVSTGLTILNNAVNSNKYLLKVSFVGVPQESQWVIGNDENTVLSVFNSDYVDQDFNFIVKIVFQHLNSWFAHLKSTIHLQDSFIFVVGQMEVIDNDFYVYAKDINFINTQSLFRQKSFDSSLHNLSEGTTEVLDNFINDNNVSSSKHIKVEPVDNIEGSNLQIDASGDVQCNETEVVVKKRKRKRNVLGDNGKSSRGRSLRSTSRPDIEGKRE</sequence>